<dbReference type="AlphaFoldDB" id="A0A0E9QG69"/>
<evidence type="ECO:0000313" key="1">
    <source>
        <dbReference type="EMBL" id="JAH15118.1"/>
    </source>
</evidence>
<accession>A0A0E9QG69</accession>
<dbReference type="EMBL" id="GBXM01093459">
    <property type="protein sequence ID" value="JAH15118.1"/>
    <property type="molecule type" value="Transcribed_RNA"/>
</dbReference>
<sequence>MCTHTRAHTHMRTQAYTHAHTHTQHTACHHLLVIFSPSAARILLCAILFCDSFGQFLEGVLP</sequence>
<proteinExistence type="predicted"/>
<organism evidence="1">
    <name type="scientific">Anguilla anguilla</name>
    <name type="common">European freshwater eel</name>
    <name type="synonym">Muraena anguilla</name>
    <dbReference type="NCBI Taxonomy" id="7936"/>
    <lineage>
        <taxon>Eukaryota</taxon>
        <taxon>Metazoa</taxon>
        <taxon>Chordata</taxon>
        <taxon>Craniata</taxon>
        <taxon>Vertebrata</taxon>
        <taxon>Euteleostomi</taxon>
        <taxon>Actinopterygii</taxon>
        <taxon>Neopterygii</taxon>
        <taxon>Teleostei</taxon>
        <taxon>Anguilliformes</taxon>
        <taxon>Anguillidae</taxon>
        <taxon>Anguilla</taxon>
    </lineage>
</organism>
<name>A0A0E9QG69_ANGAN</name>
<protein>
    <submittedName>
        <fullName evidence="1">Uncharacterized protein</fullName>
    </submittedName>
</protein>
<reference evidence="1" key="2">
    <citation type="journal article" date="2015" name="Fish Shellfish Immunol.">
        <title>Early steps in the European eel (Anguilla anguilla)-Vibrio vulnificus interaction in the gills: Role of the RtxA13 toxin.</title>
        <authorList>
            <person name="Callol A."/>
            <person name="Pajuelo D."/>
            <person name="Ebbesson L."/>
            <person name="Teles M."/>
            <person name="MacKenzie S."/>
            <person name="Amaro C."/>
        </authorList>
    </citation>
    <scope>NUCLEOTIDE SEQUENCE</scope>
</reference>
<reference evidence="1" key="1">
    <citation type="submission" date="2014-11" db="EMBL/GenBank/DDBJ databases">
        <authorList>
            <person name="Amaro Gonzalez C."/>
        </authorList>
    </citation>
    <scope>NUCLEOTIDE SEQUENCE</scope>
</reference>